<keyword evidence="6" id="KW-0811">Translocation</keyword>
<dbReference type="Proteomes" id="UP000060778">
    <property type="component" value="Chromosome"/>
</dbReference>
<dbReference type="EMBL" id="CP006867">
    <property type="protein sequence ID" value="ALU11670.1"/>
    <property type="molecule type" value="Genomic_DNA"/>
</dbReference>
<name>A0A0U3FIE5_9CREN</name>
<evidence type="ECO:0000256" key="2">
    <source>
        <dbReference type="ARBA" id="ARBA00022448"/>
    </source>
</evidence>
<reference evidence="10 11" key="1">
    <citation type="submission" date="2013-11" db="EMBL/GenBank/DDBJ databases">
        <title>Comparative genomics of Ignicoccus.</title>
        <authorList>
            <person name="Podar M."/>
        </authorList>
    </citation>
    <scope>NUCLEOTIDE SEQUENCE [LARGE SCALE GENOMIC DNA]</scope>
    <source>
        <strain evidence="10 11">DSM 13165</strain>
    </source>
</reference>
<dbReference type="PANTHER" id="PTHR42982:SF1">
    <property type="entry name" value="SEC-INDEPENDENT PROTEIN TRANSLOCASE PROTEIN TATA"/>
    <property type="match status" value="1"/>
</dbReference>
<proteinExistence type="predicted"/>
<dbReference type="KEGG" id="iis:EYM_03580"/>
<feature type="region of interest" description="Disordered" evidence="8">
    <location>
        <begin position="52"/>
        <end position="72"/>
    </location>
</feature>
<gene>
    <name evidence="10" type="ORF">EYM_03580</name>
</gene>
<evidence type="ECO:0000256" key="7">
    <source>
        <dbReference type="ARBA" id="ARBA00023136"/>
    </source>
</evidence>
<keyword evidence="7 9" id="KW-0472">Membrane</keyword>
<protein>
    <submittedName>
        <fullName evidence="10">Translocase</fullName>
    </submittedName>
</protein>
<dbReference type="GO" id="GO:0016020">
    <property type="term" value="C:membrane"/>
    <property type="evidence" value="ECO:0007669"/>
    <property type="project" value="UniProtKB-ARBA"/>
</dbReference>
<evidence type="ECO:0000256" key="3">
    <source>
        <dbReference type="ARBA" id="ARBA00022692"/>
    </source>
</evidence>
<organism evidence="10 11">
    <name type="scientific">Ignicoccus islandicus DSM 13165</name>
    <dbReference type="NCBI Taxonomy" id="940295"/>
    <lineage>
        <taxon>Archaea</taxon>
        <taxon>Thermoproteota</taxon>
        <taxon>Thermoprotei</taxon>
        <taxon>Desulfurococcales</taxon>
        <taxon>Desulfurococcaceae</taxon>
        <taxon>Ignicoccus</taxon>
    </lineage>
</organism>
<dbReference type="PANTHER" id="PTHR42982">
    <property type="entry name" value="SEC-INDEPENDENT PROTEIN TRANSLOCASE PROTEIN TATA"/>
    <property type="match status" value="1"/>
</dbReference>
<evidence type="ECO:0000256" key="9">
    <source>
        <dbReference type="SAM" id="Phobius"/>
    </source>
</evidence>
<dbReference type="Pfam" id="PF02416">
    <property type="entry name" value="TatA_B_E"/>
    <property type="match status" value="1"/>
</dbReference>
<evidence type="ECO:0000256" key="6">
    <source>
        <dbReference type="ARBA" id="ARBA00023010"/>
    </source>
</evidence>
<evidence type="ECO:0000313" key="10">
    <source>
        <dbReference type="EMBL" id="ALU11670.1"/>
    </source>
</evidence>
<comment type="subcellular location">
    <subcellularLocation>
        <location evidence="1">Membrane</location>
        <topology evidence="1">Single-pass membrane protein</topology>
    </subcellularLocation>
</comment>
<keyword evidence="3 9" id="KW-0812">Transmembrane</keyword>
<sequence>MIEMLLVPLLSVGPNEMLILLILALLLILGPSKIPELARGFGEAVREFKKAMEGEYEEEKPKKREEKEEKKLTDEQIREIAKRLGIETEGKTREELEKEIVAKAKEEKLTEE</sequence>
<feature type="transmembrane region" description="Helical" evidence="9">
    <location>
        <begin position="6"/>
        <end position="29"/>
    </location>
</feature>
<evidence type="ECO:0000256" key="5">
    <source>
        <dbReference type="ARBA" id="ARBA00022989"/>
    </source>
</evidence>
<evidence type="ECO:0000313" key="11">
    <source>
        <dbReference type="Proteomes" id="UP000060778"/>
    </source>
</evidence>
<keyword evidence="2" id="KW-0813">Transport</keyword>
<evidence type="ECO:0000256" key="1">
    <source>
        <dbReference type="ARBA" id="ARBA00004167"/>
    </source>
</evidence>
<dbReference type="GO" id="GO:0015031">
    <property type="term" value="P:protein transport"/>
    <property type="evidence" value="ECO:0007669"/>
    <property type="project" value="UniProtKB-KW"/>
</dbReference>
<keyword evidence="11" id="KW-1185">Reference proteome</keyword>
<keyword evidence="5 9" id="KW-1133">Transmembrane helix</keyword>
<keyword evidence="4" id="KW-0653">Protein transport</keyword>
<dbReference type="InterPro" id="IPR003369">
    <property type="entry name" value="TatA/B/E"/>
</dbReference>
<dbReference type="Gene3D" id="1.20.5.3310">
    <property type="match status" value="1"/>
</dbReference>
<evidence type="ECO:0000256" key="4">
    <source>
        <dbReference type="ARBA" id="ARBA00022927"/>
    </source>
</evidence>
<dbReference type="AlphaFoldDB" id="A0A0U3FIE5"/>
<accession>A0A0U3FIE5</accession>
<evidence type="ECO:0000256" key="8">
    <source>
        <dbReference type="SAM" id="MobiDB-lite"/>
    </source>
</evidence>
<dbReference type="STRING" id="940295.EYM_03580"/>